<feature type="transmembrane region" description="Helical" evidence="5">
    <location>
        <begin position="327"/>
        <end position="345"/>
    </location>
</feature>
<feature type="transmembrane region" description="Helical" evidence="5">
    <location>
        <begin position="382"/>
        <end position="402"/>
    </location>
</feature>
<keyword evidence="7" id="KW-1185">Reference proteome</keyword>
<sequence length="427" mass="46673">MEYKINKKNNVKILCLQLLYTICKWVALSLTMGITIGIVVGYFNIILKAANDYRSDQNYLIYFLPIAGAIIAYMYVKTERNAYSGENLLKSEVQKAAKNIPVYMMLVVFIGSLLTTFFGGSAGKEGSGVAMGGTFGDFLSRKFKLNDKEHRTLVISGVGGAFGVLYNVPFAGAILGMELVLKGNFNYESLIPAFLTSVTANEVAQRIGNKAIEYKPLDLGTLDFILILKLIGLGILFGLVGLLFNFMLDNSSKVYSYFIKNPLIKGFVGGILTIILFLMLGENYNGLGQKFISSSFETPASPLAFFWKIVFTAVALGSVFQGGRGNPVFFTGATFGSSIAGLFNLPLENVAALGMIGVFCSAQALPITSIAIAIEYFGSNEVMAIIIIMVISYSISGFYDIFTKRKLTKGKSTLFMRTYDDKNENED</sequence>
<evidence type="ECO:0000256" key="4">
    <source>
        <dbReference type="ARBA" id="ARBA00023136"/>
    </source>
</evidence>
<keyword evidence="3 5" id="KW-1133">Transmembrane helix</keyword>
<comment type="subcellular location">
    <subcellularLocation>
        <location evidence="1">Membrane</location>
        <topology evidence="1">Multi-pass membrane protein</topology>
    </subcellularLocation>
</comment>
<organism evidence="6 7">
    <name type="scientific">Clostridium neonatale</name>
    <dbReference type="NCBI Taxonomy" id="137838"/>
    <lineage>
        <taxon>Bacteria</taxon>
        <taxon>Bacillati</taxon>
        <taxon>Bacillota</taxon>
        <taxon>Clostridia</taxon>
        <taxon>Eubacteriales</taxon>
        <taxon>Clostridiaceae</taxon>
        <taxon>Clostridium</taxon>
    </lineage>
</organism>
<dbReference type="InterPro" id="IPR014743">
    <property type="entry name" value="Cl-channel_core"/>
</dbReference>
<feature type="transmembrane region" description="Helical" evidence="5">
    <location>
        <begin position="224"/>
        <end position="244"/>
    </location>
</feature>
<keyword evidence="2 5" id="KW-0812">Transmembrane</keyword>
<keyword evidence="4 5" id="KW-0472">Membrane</keyword>
<feature type="transmembrane region" description="Helical" evidence="5">
    <location>
        <begin position="352"/>
        <end position="376"/>
    </location>
</feature>
<dbReference type="Gene3D" id="1.10.3080.10">
    <property type="entry name" value="Clc chloride channel"/>
    <property type="match status" value="1"/>
</dbReference>
<dbReference type="AlphaFoldDB" id="A0A2A7MG37"/>
<evidence type="ECO:0000256" key="3">
    <source>
        <dbReference type="ARBA" id="ARBA00022989"/>
    </source>
</evidence>
<feature type="transmembrane region" description="Helical" evidence="5">
    <location>
        <begin position="59"/>
        <end position="76"/>
    </location>
</feature>
<evidence type="ECO:0000313" key="7">
    <source>
        <dbReference type="Proteomes" id="UP000220840"/>
    </source>
</evidence>
<dbReference type="GO" id="GO:0016020">
    <property type="term" value="C:membrane"/>
    <property type="evidence" value="ECO:0007669"/>
    <property type="project" value="UniProtKB-SubCell"/>
</dbReference>
<dbReference type="RefSeq" id="WP_058294234.1">
    <property type="nucleotide sequence ID" value="NZ_LN890327.1"/>
</dbReference>
<evidence type="ECO:0000256" key="2">
    <source>
        <dbReference type="ARBA" id="ARBA00022692"/>
    </source>
</evidence>
<dbReference type="EMBL" id="PDCJ01000002">
    <property type="protein sequence ID" value="PEG30068.1"/>
    <property type="molecule type" value="Genomic_DNA"/>
</dbReference>
<name>A0A2A7MG37_9CLOT</name>
<evidence type="ECO:0000256" key="5">
    <source>
        <dbReference type="SAM" id="Phobius"/>
    </source>
</evidence>
<feature type="transmembrane region" description="Helical" evidence="5">
    <location>
        <begin position="21"/>
        <end position="47"/>
    </location>
</feature>
<dbReference type="InterPro" id="IPR050368">
    <property type="entry name" value="ClC-type_chloride_channel"/>
</dbReference>
<protein>
    <submittedName>
        <fullName evidence="6">Voltage-gated chloride channel</fullName>
    </submittedName>
</protein>
<evidence type="ECO:0000256" key="1">
    <source>
        <dbReference type="ARBA" id="ARBA00004141"/>
    </source>
</evidence>
<dbReference type="SUPFAM" id="SSF81340">
    <property type="entry name" value="Clc chloride channel"/>
    <property type="match status" value="1"/>
</dbReference>
<feature type="transmembrane region" description="Helical" evidence="5">
    <location>
        <begin position="100"/>
        <end position="119"/>
    </location>
</feature>
<proteinExistence type="predicted"/>
<dbReference type="Proteomes" id="UP000220840">
    <property type="component" value="Unassembled WGS sequence"/>
</dbReference>
<reference evidence="6 7" key="1">
    <citation type="submission" date="2017-10" db="EMBL/GenBank/DDBJ databases">
        <title>Effective Description of Clostridium neonatale sp. nov. linked to necrotizing enterocolitis in neonates and a clarification of species assignable to the genus Clostridium (Prazmowski 1880) emend. Lawson and Rainey 2016.</title>
        <authorList>
            <person name="Bernard K."/>
            <person name="Burdz T."/>
            <person name="Wiebe D."/>
            <person name="Balcewich B."/>
            <person name="Alfa M."/>
            <person name="Bernier A.-M."/>
        </authorList>
    </citation>
    <scope>NUCLEOTIDE SEQUENCE [LARGE SCALE GENOMIC DNA]</scope>
    <source>
        <strain evidence="6 7">LCDC99A005</strain>
    </source>
</reference>
<dbReference type="PANTHER" id="PTHR43427">
    <property type="entry name" value="CHLORIDE CHANNEL PROTEIN CLC-E"/>
    <property type="match status" value="1"/>
</dbReference>
<dbReference type="InterPro" id="IPR001807">
    <property type="entry name" value="ClC"/>
</dbReference>
<accession>A0A2A7MG37</accession>
<comment type="caution">
    <text evidence="6">The sequence shown here is derived from an EMBL/GenBank/DDBJ whole genome shotgun (WGS) entry which is preliminary data.</text>
</comment>
<evidence type="ECO:0000313" key="6">
    <source>
        <dbReference type="EMBL" id="PEG30068.1"/>
    </source>
</evidence>
<dbReference type="STRING" id="137838.GCA_001458595_01362"/>
<dbReference type="OrthoDB" id="9767361at2"/>
<feature type="transmembrane region" description="Helical" evidence="5">
    <location>
        <begin position="264"/>
        <end position="281"/>
    </location>
</feature>
<dbReference type="PANTHER" id="PTHR43427:SF12">
    <property type="entry name" value="CHLORIDE TRANSPORTER"/>
    <property type="match status" value="1"/>
</dbReference>
<dbReference type="GO" id="GO:0015108">
    <property type="term" value="F:chloride transmembrane transporter activity"/>
    <property type="evidence" value="ECO:0007669"/>
    <property type="project" value="InterPro"/>
</dbReference>
<gene>
    <name evidence="6" type="ORF">CQ394_15630</name>
</gene>
<feature type="transmembrane region" description="Helical" evidence="5">
    <location>
        <begin position="153"/>
        <end position="175"/>
    </location>
</feature>
<feature type="transmembrane region" description="Helical" evidence="5">
    <location>
        <begin position="302"/>
        <end position="321"/>
    </location>
</feature>
<dbReference type="Pfam" id="PF00654">
    <property type="entry name" value="Voltage_CLC"/>
    <property type="match status" value="1"/>
</dbReference>